<dbReference type="InterPro" id="IPR024079">
    <property type="entry name" value="MetalloPept_cat_dom_sf"/>
</dbReference>
<reference evidence="1" key="1">
    <citation type="submission" date="2025-08" db="UniProtKB">
        <authorList>
            <consortium name="Ensembl"/>
        </authorList>
    </citation>
    <scope>IDENTIFICATION</scope>
</reference>
<dbReference type="Proteomes" id="UP000694568">
    <property type="component" value="Unplaced"/>
</dbReference>
<dbReference type="GeneTree" id="ENSGT00530000063996"/>
<keyword evidence="2" id="KW-1185">Reference proteome</keyword>
<dbReference type="InterPro" id="IPR052009">
    <property type="entry name" value="Archaemetzincin"/>
</dbReference>
<dbReference type="AlphaFoldDB" id="A0A8D0A4Q2"/>
<accession>A0A8D0A4Q2</accession>
<proteinExistence type="predicted"/>
<dbReference type="PANTHER" id="PTHR32205">
    <property type="entry name" value="ARCHAEMETZINCIN-2-RELATED"/>
    <property type="match status" value="1"/>
</dbReference>
<sequence>MKVIQHSVETLQTALLSNQERHLLEEGFHPGQPGSLFQPSDSDWISAHPGDHNTIYIQTIGSFGEVGAQTDQYLEGLREYCQAFFYGLPVKFLPAVTVTKTRCSFRVTAIHTTFRSSLISWGVAKKLLKPKDAFCIIGITMIDLYPNDSWNFVFGKASLSEGEILPLSLY</sequence>
<dbReference type="Ensembl" id="ENSSLUT00000050346.1">
    <property type="protein sequence ID" value="ENSSLUP00000048879.1"/>
    <property type="gene ID" value="ENSSLUG00000021364.1"/>
</dbReference>
<evidence type="ECO:0000313" key="2">
    <source>
        <dbReference type="Proteomes" id="UP000694568"/>
    </source>
</evidence>
<evidence type="ECO:0000313" key="1">
    <source>
        <dbReference type="Ensembl" id="ENSSLUP00000048879.1"/>
    </source>
</evidence>
<dbReference type="GO" id="GO:0008237">
    <property type="term" value="F:metallopeptidase activity"/>
    <property type="evidence" value="ECO:0007669"/>
    <property type="project" value="InterPro"/>
</dbReference>
<reference evidence="1" key="2">
    <citation type="submission" date="2025-09" db="UniProtKB">
        <authorList>
            <consortium name="Ensembl"/>
        </authorList>
    </citation>
    <scope>IDENTIFICATION</scope>
</reference>
<evidence type="ECO:0008006" key="3">
    <source>
        <dbReference type="Google" id="ProtNLM"/>
    </source>
</evidence>
<name>A0A8D0A4Q2_SANLU</name>
<dbReference type="PANTHER" id="PTHR32205:SF5">
    <property type="entry name" value="ARCHAEMETZINCIN-2"/>
    <property type="match status" value="1"/>
</dbReference>
<protein>
    <recommendedName>
        <fullName evidence="3">Archaemetzincin-2</fullName>
    </recommendedName>
</protein>
<organism evidence="1 2">
    <name type="scientific">Sander lucioperca</name>
    <name type="common">Pike-perch</name>
    <name type="synonym">Perca lucioperca</name>
    <dbReference type="NCBI Taxonomy" id="283035"/>
    <lineage>
        <taxon>Eukaryota</taxon>
        <taxon>Metazoa</taxon>
        <taxon>Chordata</taxon>
        <taxon>Craniata</taxon>
        <taxon>Vertebrata</taxon>
        <taxon>Euteleostomi</taxon>
        <taxon>Actinopterygii</taxon>
        <taxon>Neopterygii</taxon>
        <taxon>Teleostei</taxon>
        <taxon>Neoteleostei</taxon>
        <taxon>Acanthomorphata</taxon>
        <taxon>Eupercaria</taxon>
        <taxon>Perciformes</taxon>
        <taxon>Percoidei</taxon>
        <taxon>Percidae</taxon>
        <taxon>Luciopercinae</taxon>
        <taxon>Sander</taxon>
    </lineage>
</organism>
<dbReference type="Gene3D" id="3.40.390.10">
    <property type="entry name" value="Collagenase (Catalytic Domain)"/>
    <property type="match status" value="1"/>
</dbReference>